<dbReference type="InterPro" id="IPR051061">
    <property type="entry name" value="Zinc_finger_trans_reg"/>
</dbReference>
<dbReference type="OrthoDB" id="3437960at2759"/>
<dbReference type="SMART" id="SM00355">
    <property type="entry name" value="ZnF_C2H2"/>
    <property type="match status" value="3"/>
</dbReference>
<dbReference type="GO" id="GO:0005634">
    <property type="term" value="C:nucleus"/>
    <property type="evidence" value="ECO:0007669"/>
    <property type="project" value="UniProtKB-SubCell"/>
</dbReference>
<evidence type="ECO:0000256" key="1">
    <source>
        <dbReference type="ARBA" id="ARBA00004123"/>
    </source>
</evidence>
<feature type="domain" description="C2H2-type" evidence="12">
    <location>
        <begin position="147"/>
        <end position="177"/>
    </location>
</feature>
<keyword evidence="14" id="KW-1185">Reference proteome</keyword>
<keyword evidence="7" id="KW-0804">Transcription</keyword>
<dbReference type="STRING" id="93625.A0A409XCJ5"/>
<dbReference type="PANTHER" id="PTHR46179:SF13">
    <property type="entry name" value="C2H2-TYPE DOMAIN-CONTAINING PROTEIN"/>
    <property type="match status" value="1"/>
</dbReference>
<evidence type="ECO:0000259" key="12">
    <source>
        <dbReference type="PROSITE" id="PS50157"/>
    </source>
</evidence>
<evidence type="ECO:0000256" key="3">
    <source>
        <dbReference type="ARBA" id="ARBA00022737"/>
    </source>
</evidence>
<evidence type="ECO:0000256" key="4">
    <source>
        <dbReference type="ARBA" id="ARBA00022771"/>
    </source>
</evidence>
<keyword evidence="3" id="KW-0677">Repeat</keyword>
<dbReference type="GO" id="GO:0008270">
    <property type="term" value="F:zinc ion binding"/>
    <property type="evidence" value="ECO:0007669"/>
    <property type="project" value="UniProtKB-KW"/>
</dbReference>
<dbReference type="Proteomes" id="UP000283269">
    <property type="component" value="Unassembled WGS sequence"/>
</dbReference>
<protein>
    <recommendedName>
        <fullName evidence="12">C2H2-type domain-containing protein</fullName>
    </recommendedName>
</protein>
<dbReference type="InterPro" id="IPR013087">
    <property type="entry name" value="Znf_C2H2_type"/>
</dbReference>
<evidence type="ECO:0000256" key="2">
    <source>
        <dbReference type="ARBA" id="ARBA00022723"/>
    </source>
</evidence>
<dbReference type="EMBL" id="NHYD01002080">
    <property type="protein sequence ID" value="PPQ88434.1"/>
    <property type="molecule type" value="Genomic_DNA"/>
</dbReference>
<dbReference type="InParanoid" id="A0A409XCJ5"/>
<comment type="subcellular location">
    <subcellularLocation>
        <location evidence="1">Nucleus</location>
    </subcellularLocation>
</comment>
<dbReference type="FunFam" id="3.30.160.60:FF:000201">
    <property type="entry name" value="C2H2 finger domain protein (Gli3)"/>
    <property type="match status" value="1"/>
</dbReference>
<dbReference type="PROSITE" id="PS00028">
    <property type="entry name" value="ZINC_FINGER_C2H2_1"/>
    <property type="match status" value="2"/>
</dbReference>
<keyword evidence="5" id="KW-0862">Zinc</keyword>
<evidence type="ECO:0000313" key="14">
    <source>
        <dbReference type="Proteomes" id="UP000283269"/>
    </source>
</evidence>
<evidence type="ECO:0000256" key="8">
    <source>
        <dbReference type="ARBA" id="ARBA00023242"/>
    </source>
</evidence>
<keyword evidence="8" id="KW-0539">Nucleus</keyword>
<feature type="region of interest" description="Disordered" evidence="11">
    <location>
        <begin position="1"/>
        <end position="73"/>
    </location>
</feature>
<accession>A0A409XCJ5</accession>
<evidence type="ECO:0000256" key="6">
    <source>
        <dbReference type="ARBA" id="ARBA00023015"/>
    </source>
</evidence>
<keyword evidence="4 9" id="KW-0863">Zinc-finger</keyword>
<organism evidence="13 14">
    <name type="scientific">Psilocybe cyanescens</name>
    <dbReference type="NCBI Taxonomy" id="93625"/>
    <lineage>
        <taxon>Eukaryota</taxon>
        <taxon>Fungi</taxon>
        <taxon>Dikarya</taxon>
        <taxon>Basidiomycota</taxon>
        <taxon>Agaricomycotina</taxon>
        <taxon>Agaricomycetes</taxon>
        <taxon>Agaricomycetidae</taxon>
        <taxon>Agaricales</taxon>
        <taxon>Agaricineae</taxon>
        <taxon>Strophariaceae</taxon>
        <taxon>Psilocybe</taxon>
    </lineage>
</organism>
<dbReference type="PANTHER" id="PTHR46179">
    <property type="entry name" value="ZINC FINGER PROTEIN"/>
    <property type="match status" value="1"/>
</dbReference>
<dbReference type="GO" id="GO:0006357">
    <property type="term" value="P:regulation of transcription by RNA polymerase II"/>
    <property type="evidence" value="ECO:0007669"/>
    <property type="project" value="TreeGrafter"/>
</dbReference>
<feature type="domain" description="C2H2-type" evidence="12">
    <location>
        <begin position="114"/>
        <end position="146"/>
    </location>
</feature>
<dbReference type="InterPro" id="IPR056436">
    <property type="entry name" value="Znf-C2H2_ZIC1-5/GLI1-3-like"/>
</dbReference>
<name>A0A409XCJ5_PSICY</name>
<dbReference type="Pfam" id="PF00096">
    <property type="entry name" value="zf-C2H2"/>
    <property type="match status" value="1"/>
</dbReference>
<evidence type="ECO:0000313" key="13">
    <source>
        <dbReference type="EMBL" id="PPQ88434.1"/>
    </source>
</evidence>
<evidence type="ECO:0000256" key="11">
    <source>
        <dbReference type="SAM" id="MobiDB-lite"/>
    </source>
</evidence>
<feature type="compositionally biased region" description="Low complexity" evidence="11">
    <location>
        <begin position="55"/>
        <end position="66"/>
    </location>
</feature>
<reference evidence="13 14" key="1">
    <citation type="journal article" date="2018" name="Evol. Lett.">
        <title>Horizontal gene cluster transfer increased hallucinogenic mushroom diversity.</title>
        <authorList>
            <person name="Reynolds H.T."/>
            <person name="Vijayakumar V."/>
            <person name="Gluck-Thaler E."/>
            <person name="Korotkin H.B."/>
            <person name="Matheny P.B."/>
            <person name="Slot J.C."/>
        </authorList>
    </citation>
    <scope>NUCLEOTIDE SEQUENCE [LARGE SCALE GENOMIC DNA]</scope>
    <source>
        <strain evidence="13 14">2631</strain>
    </source>
</reference>
<evidence type="ECO:0000256" key="7">
    <source>
        <dbReference type="ARBA" id="ARBA00023163"/>
    </source>
</evidence>
<dbReference type="InterPro" id="IPR036236">
    <property type="entry name" value="Znf_C2H2_sf"/>
</dbReference>
<feature type="compositionally biased region" description="Polar residues" evidence="11">
    <location>
        <begin position="262"/>
        <end position="271"/>
    </location>
</feature>
<keyword evidence="10" id="KW-0175">Coiled coil</keyword>
<feature type="region of interest" description="Disordered" evidence="11">
    <location>
        <begin position="169"/>
        <end position="290"/>
    </location>
</feature>
<dbReference type="PROSITE" id="PS50157">
    <property type="entry name" value="ZINC_FINGER_C2H2_2"/>
    <property type="match status" value="2"/>
</dbReference>
<keyword evidence="2" id="KW-0479">Metal-binding</keyword>
<dbReference type="AlphaFoldDB" id="A0A409XCJ5"/>
<dbReference type="SUPFAM" id="SSF57667">
    <property type="entry name" value="beta-beta-alpha zinc fingers"/>
    <property type="match status" value="2"/>
</dbReference>
<comment type="caution">
    <text evidence="13">The sequence shown here is derived from an EMBL/GenBank/DDBJ whole genome shotgun (WGS) entry which is preliminary data.</text>
</comment>
<proteinExistence type="predicted"/>
<feature type="coiled-coil region" evidence="10">
    <location>
        <begin position="327"/>
        <end position="361"/>
    </location>
</feature>
<evidence type="ECO:0000256" key="5">
    <source>
        <dbReference type="ARBA" id="ARBA00022833"/>
    </source>
</evidence>
<sequence>MAKGQKRVKNVQPHPEPPPIVVGRPSPSISLSDSSETENTSRTSDPHGEDSYGQSASRPGSPSRRANVTDPNVAVDTEDSVTCQWEDCGVVFVHLPTLIAHIHQEHIGVHKSNYTCEWTSCLRRGLPQTSRFALISHIRSHTGEKPFICERPECDKSFTRSDALAKHMRLQHNISPPAPGRGGSRKRKRGAEDEHTQGTSTPVASVVVFPRSVPNVSGFNMFKVEPRTPSDAIDDAGNGLTQEYLKSRSKSGTNGRQRRQPRPSQLHSQNTPSPEGGEDEEGYSSSSEDNLPAHLQEHFDETTGLVLGRTPAKAMYLCMKAKQRFALDQHTKLLEQLRDAKNDLRKEKEEKEGALDLLLRRMLGCVP</sequence>
<keyword evidence="6" id="KW-0805">Transcription regulation</keyword>
<gene>
    <name evidence="13" type="ORF">CVT25_011538</name>
</gene>
<dbReference type="Pfam" id="PF23561">
    <property type="entry name" value="zf-C2H2_15"/>
    <property type="match status" value="1"/>
</dbReference>
<dbReference type="Gene3D" id="3.30.160.60">
    <property type="entry name" value="Classic Zinc Finger"/>
    <property type="match status" value="3"/>
</dbReference>
<evidence type="ECO:0000256" key="10">
    <source>
        <dbReference type="SAM" id="Coils"/>
    </source>
</evidence>
<evidence type="ECO:0000256" key="9">
    <source>
        <dbReference type="PROSITE-ProRule" id="PRU00042"/>
    </source>
</evidence>